<dbReference type="PROSITE" id="PS50980">
    <property type="entry name" value="COA_CT_NTER"/>
    <property type="match status" value="1"/>
</dbReference>
<protein>
    <recommendedName>
        <fullName evidence="17 18">Multifunctional fusion protein</fullName>
    </recommendedName>
    <domain>
        <recommendedName>
            <fullName evidence="17">Acetyl-coenzyme A carboxylase carboxyl transferase subunit alpha</fullName>
            <shortName evidence="17">ACCase subunit alpha</shortName>
            <shortName evidence="17">Acetyl-CoA carboxylase carboxyltransferase subunit alpha</shortName>
            <ecNumber evidence="17">2.1.3.15</ecNumber>
        </recommendedName>
    </domain>
    <domain>
        <recommendedName>
            <fullName evidence="18">Acetyl-coenzyme A carboxylase carboxyl transferase subunit beta</fullName>
            <shortName evidence="18">ACCase subunit beta</shortName>
            <shortName evidence="18">Acetyl-CoA carboxylase carboxyltransferase subunit beta</shortName>
        </recommendedName>
    </domain>
</protein>
<dbReference type="InterPro" id="IPR000438">
    <property type="entry name" value="Acetyl_CoA_COase_Trfase_b_su"/>
</dbReference>
<dbReference type="GO" id="GO:0005524">
    <property type="term" value="F:ATP binding"/>
    <property type="evidence" value="ECO:0007669"/>
    <property type="project" value="UniProtKB-KW"/>
</dbReference>
<keyword evidence="9 17" id="KW-0547">Nucleotide-binding</keyword>
<evidence type="ECO:0000256" key="4">
    <source>
        <dbReference type="ARBA" id="ARBA00010284"/>
    </source>
</evidence>
<dbReference type="InterPro" id="IPR011763">
    <property type="entry name" value="COA_CT_C"/>
</dbReference>
<dbReference type="OrthoDB" id="9772975at2"/>
<sequence length="560" mass="59037">MGNSTTRTEAGVTTWRRCDRCDEISYWRKWRRGHGLCPLCGHHGTLTPAERLACLTDDGTLTPLQAGEVVEDPLDFTDTLPYPARLRAARERTGEPEAVTTGEAEIGGVGVVIAVMDFRFLGGSLGVGVGERLTAAAEHALATRRPLLLVTASGGARMQEGVLSLMQMAKISQAMAALREAGVATITLVTDPTYGGVAASFATQSDVIVAEPGARLGFAGPRVIRQTIGRDLPPGFQTAEFLADRGLIDLVVPRPKLRDVLGDLLDLTGPARRRLPWAAIAHPRPEPTATGDAWSVVRAARDPGRPTVRDHLAHLCETFVELHGDRLGADSPTIIGGLARIAGRAVMVVGTQKGHTTEDLVVTSFGMAGPEGYRKALRLFDLAERLSLPVVTLIDTPGAHPGTEAEEGGQAIAIAESILRLTALRVPVIAAVTGEGGSGGALALAVGDHVLMSERAIYSVISPEGCAAILWDARQAPTAAAALRLTAPDLLELGVIDRIVPEPPGGAQTDHATAADHLLTAIDEALRATVGLPPDELVARRRARLRAFGRPAEIHLEVAT</sequence>
<dbReference type="GO" id="GO:2001295">
    <property type="term" value="P:malonyl-CoA biosynthetic process"/>
    <property type="evidence" value="ECO:0007669"/>
    <property type="project" value="UniProtKB-UniRule"/>
</dbReference>
<evidence type="ECO:0000256" key="13">
    <source>
        <dbReference type="ARBA" id="ARBA00023098"/>
    </source>
</evidence>
<feature type="binding site" evidence="18">
    <location>
        <position position="37"/>
    </location>
    <ligand>
        <name>Zn(2+)</name>
        <dbReference type="ChEBI" id="CHEBI:29105"/>
    </ligand>
</feature>
<dbReference type="RefSeq" id="WP_075131681.1">
    <property type="nucleotide sequence ID" value="NZ_MSIF01000002.1"/>
</dbReference>
<accession>A0A7Z1B024</accession>
<comment type="subcellular location">
    <subcellularLocation>
        <location evidence="1 17">Cytoplasm</location>
    </subcellularLocation>
</comment>
<evidence type="ECO:0000256" key="5">
    <source>
        <dbReference type="ARBA" id="ARBA00011664"/>
    </source>
</evidence>
<evidence type="ECO:0000256" key="6">
    <source>
        <dbReference type="ARBA" id="ARBA00022490"/>
    </source>
</evidence>
<dbReference type="SUPFAM" id="SSF52096">
    <property type="entry name" value="ClpP/crotonase"/>
    <property type="match status" value="2"/>
</dbReference>
<keyword evidence="8 17" id="KW-0808">Transferase</keyword>
<dbReference type="PRINTS" id="PR01069">
    <property type="entry name" value="ACCCTRFRASEA"/>
</dbReference>
<dbReference type="InterPro" id="IPR029045">
    <property type="entry name" value="ClpP/crotonase-like_dom_sf"/>
</dbReference>
<comment type="caution">
    <text evidence="21">The sequence shown here is derived from an EMBL/GenBank/DDBJ whole genome shotgun (WGS) entry which is preliminary data.</text>
</comment>
<dbReference type="GO" id="GO:0006633">
    <property type="term" value="P:fatty acid biosynthetic process"/>
    <property type="evidence" value="ECO:0007669"/>
    <property type="project" value="UniProtKB-KW"/>
</dbReference>
<comment type="similarity">
    <text evidence="4">In the N-terminal section; belongs to the AccD/PCCB family.</text>
</comment>
<evidence type="ECO:0000256" key="1">
    <source>
        <dbReference type="ARBA" id="ARBA00004496"/>
    </source>
</evidence>
<dbReference type="InterPro" id="IPR001095">
    <property type="entry name" value="Acetyl_CoA_COase_a_su"/>
</dbReference>
<dbReference type="PANTHER" id="PTHR42853">
    <property type="entry name" value="ACETYL-COENZYME A CARBOXYLASE CARBOXYL TRANSFERASE SUBUNIT ALPHA"/>
    <property type="match status" value="1"/>
</dbReference>
<evidence type="ECO:0000313" key="21">
    <source>
        <dbReference type="EMBL" id="OLF12773.1"/>
    </source>
</evidence>
<dbReference type="InterPro" id="IPR011762">
    <property type="entry name" value="COA_CT_N"/>
</dbReference>
<keyword evidence="22" id="KW-1185">Reference proteome</keyword>
<dbReference type="PANTHER" id="PTHR42853:SF3">
    <property type="entry name" value="ACETYL-COENZYME A CARBOXYLASE CARBOXYL TRANSFERASE SUBUNIT ALPHA, CHLOROPLASTIC"/>
    <property type="match status" value="1"/>
</dbReference>
<comment type="catalytic activity">
    <reaction evidence="16 17">
        <text>N(6)-carboxybiotinyl-L-lysyl-[protein] + acetyl-CoA = N(6)-biotinyl-L-lysyl-[protein] + malonyl-CoA</text>
        <dbReference type="Rhea" id="RHEA:54728"/>
        <dbReference type="Rhea" id="RHEA-COMP:10505"/>
        <dbReference type="Rhea" id="RHEA-COMP:10506"/>
        <dbReference type="ChEBI" id="CHEBI:57288"/>
        <dbReference type="ChEBI" id="CHEBI:57384"/>
        <dbReference type="ChEBI" id="CHEBI:83144"/>
        <dbReference type="ChEBI" id="CHEBI:83145"/>
        <dbReference type="EC" id="2.1.3.15"/>
    </reaction>
</comment>
<keyword evidence="18" id="KW-0479">Metal-binding</keyword>
<evidence type="ECO:0000256" key="12">
    <source>
        <dbReference type="ARBA" id="ARBA00022840"/>
    </source>
</evidence>
<evidence type="ECO:0000256" key="7">
    <source>
        <dbReference type="ARBA" id="ARBA00022516"/>
    </source>
</evidence>
<evidence type="ECO:0000256" key="16">
    <source>
        <dbReference type="ARBA" id="ARBA00049152"/>
    </source>
</evidence>
<reference evidence="21 22" key="1">
    <citation type="submission" date="2016-12" db="EMBL/GenBank/DDBJ databases">
        <title>The draft genome sequence of Actinophytocola xinjiangensis.</title>
        <authorList>
            <person name="Wang W."/>
            <person name="Yuan L."/>
        </authorList>
    </citation>
    <scope>NUCLEOTIDE SEQUENCE [LARGE SCALE GENOMIC DNA]</scope>
    <source>
        <strain evidence="21 22">CGMCC 4.4663</strain>
    </source>
</reference>
<keyword evidence="12 17" id="KW-0067">ATP-binding</keyword>
<dbReference type="HAMAP" id="MF_01395">
    <property type="entry name" value="AcetylCoA_CT_beta"/>
    <property type="match status" value="1"/>
</dbReference>
<dbReference type="GO" id="GO:0009317">
    <property type="term" value="C:acetyl-CoA carboxylase complex"/>
    <property type="evidence" value="ECO:0007669"/>
    <property type="project" value="InterPro"/>
</dbReference>
<dbReference type="Gene3D" id="3.90.226.10">
    <property type="entry name" value="2-enoyl-CoA Hydratase, Chain A, domain 1"/>
    <property type="match status" value="2"/>
</dbReference>
<dbReference type="Proteomes" id="UP000185696">
    <property type="component" value="Unassembled WGS sequence"/>
</dbReference>
<evidence type="ECO:0000256" key="9">
    <source>
        <dbReference type="ARBA" id="ARBA00022741"/>
    </source>
</evidence>
<comment type="function">
    <text evidence="15 18">Component of the acetyl coenzyme A carboxylase (ACC) complex. Biotin carboxylase (BC) catalyzes the carboxylation of biotin on its carrier protein (BCCP) and then the CO(2) group is transferred by the transcarboxylase to acetyl-CoA to form malonyl-CoA.</text>
</comment>
<feature type="zinc finger region" description="C4-type" evidence="18">
    <location>
        <begin position="18"/>
        <end position="40"/>
    </location>
</feature>
<evidence type="ECO:0000256" key="3">
    <source>
        <dbReference type="ARBA" id="ARBA00006276"/>
    </source>
</evidence>
<dbReference type="EC" id="2.1.3.15" evidence="17"/>
<dbReference type="GO" id="GO:0016743">
    <property type="term" value="F:carboxyl- or carbamoyltransferase activity"/>
    <property type="evidence" value="ECO:0007669"/>
    <property type="project" value="UniProtKB-UniRule"/>
</dbReference>
<evidence type="ECO:0000313" key="22">
    <source>
        <dbReference type="Proteomes" id="UP000185696"/>
    </source>
</evidence>
<feature type="binding site" evidence="18">
    <location>
        <position position="18"/>
    </location>
    <ligand>
        <name>Zn(2+)</name>
        <dbReference type="ChEBI" id="CHEBI:29105"/>
    </ligand>
</feature>
<dbReference type="GO" id="GO:0003989">
    <property type="term" value="F:acetyl-CoA carboxylase activity"/>
    <property type="evidence" value="ECO:0007669"/>
    <property type="project" value="InterPro"/>
</dbReference>
<evidence type="ECO:0000256" key="18">
    <source>
        <dbReference type="HAMAP-Rule" id="MF_01395"/>
    </source>
</evidence>
<comment type="subunit">
    <text evidence="5">Acetyl-CoA carboxylase is a heterotetramer composed of biotin carboxyl carrier protein (AccB), biotin carboxylase (AccC) and two subunits of ACCase subunit beta/alpha.</text>
</comment>
<dbReference type="Pfam" id="PF03255">
    <property type="entry name" value="ACCA"/>
    <property type="match status" value="1"/>
</dbReference>
<evidence type="ECO:0000256" key="15">
    <source>
        <dbReference type="ARBA" id="ARBA00025280"/>
    </source>
</evidence>
<proteinExistence type="inferred from homology"/>
<dbReference type="GO" id="GO:0008270">
    <property type="term" value="F:zinc ion binding"/>
    <property type="evidence" value="ECO:0007669"/>
    <property type="project" value="UniProtKB-UniRule"/>
</dbReference>
<evidence type="ECO:0000256" key="11">
    <source>
        <dbReference type="ARBA" id="ARBA00022832"/>
    </source>
</evidence>
<evidence type="ECO:0000256" key="10">
    <source>
        <dbReference type="ARBA" id="ARBA00022771"/>
    </source>
</evidence>
<dbReference type="PROSITE" id="PS50989">
    <property type="entry name" value="COA_CT_CTER"/>
    <property type="match status" value="1"/>
</dbReference>
<keyword evidence="11 17" id="KW-0276">Fatty acid metabolism</keyword>
<keyword evidence="7 17" id="KW-0444">Lipid biosynthesis</keyword>
<name>A0A7Z1B024_9PSEU</name>
<evidence type="ECO:0000256" key="2">
    <source>
        <dbReference type="ARBA" id="ARBA00004956"/>
    </source>
</evidence>
<feature type="domain" description="CoA carboxyltransferase C-terminal" evidence="20">
    <location>
        <begin position="279"/>
        <end position="528"/>
    </location>
</feature>
<feature type="domain" description="CoA carboxyltransferase N-terminal" evidence="19">
    <location>
        <begin position="14"/>
        <end position="283"/>
    </location>
</feature>
<keyword evidence="18" id="KW-0862">Zinc</keyword>
<evidence type="ECO:0000256" key="8">
    <source>
        <dbReference type="ARBA" id="ARBA00022679"/>
    </source>
</evidence>
<dbReference type="EMBL" id="MSIF01000002">
    <property type="protein sequence ID" value="OLF12773.1"/>
    <property type="molecule type" value="Genomic_DNA"/>
</dbReference>
<keyword evidence="13 17" id="KW-0443">Lipid metabolism</keyword>
<feature type="binding site" evidence="18">
    <location>
        <position position="21"/>
    </location>
    <ligand>
        <name>Zn(2+)</name>
        <dbReference type="ChEBI" id="CHEBI:29105"/>
    </ligand>
</feature>
<feature type="binding site" evidence="18">
    <location>
        <position position="40"/>
    </location>
    <ligand>
        <name>Zn(2+)</name>
        <dbReference type="ChEBI" id="CHEBI:29105"/>
    </ligand>
</feature>
<dbReference type="UniPathway" id="UPA00655">
    <property type="reaction ID" value="UER00711"/>
</dbReference>
<evidence type="ECO:0000256" key="17">
    <source>
        <dbReference type="HAMAP-Rule" id="MF_00823"/>
    </source>
</evidence>
<dbReference type="NCBIfam" id="NF041504">
    <property type="entry name" value="AccA_sub"/>
    <property type="match status" value="1"/>
</dbReference>
<dbReference type="AlphaFoldDB" id="A0A7Z1B024"/>
<comment type="similarity">
    <text evidence="18">Belongs to the AccD/PCCB family.</text>
</comment>
<comment type="subunit">
    <text evidence="17">Acetyl-CoA carboxylase is a heterohexamer composed of biotin carboxyl carrier protein (AccB), biotin carboxylase (AccC) and two subunits each of ACCase subunit alpha (AccA) and ACCase subunit beta (AccD).</text>
</comment>
<keyword evidence="6 17" id="KW-0963">Cytoplasm</keyword>
<evidence type="ECO:0000259" key="20">
    <source>
        <dbReference type="PROSITE" id="PS50989"/>
    </source>
</evidence>
<gene>
    <name evidence="17" type="primary">accA</name>
    <name evidence="18" type="synonym">accD</name>
    <name evidence="21" type="ORF">BLA60_05730</name>
</gene>
<organism evidence="21 22">
    <name type="scientific">Actinophytocola xinjiangensis</name>
    <dbReference type="NCBI Taxonomy" id="485602"/>
    <lineage>
        <taxon>Bacteria</taxon>
        <taxon>Bacillati</taxon>
        <taxon>Actinomycetota</taxon>
        <taxon>Actinomycetes</taxon>
        <taxon>Pseudonocardiales</taxon>
        <taxon>Pseudonocardiaceae</taxon>
    </lineage>
</organism>
<comment type="pathway">
    <text evidence="2 17">Lipid metabolism; malonyl-CoA biosynthesis; malonyl-CoA from acetyl-CoA: step 1/1.</text>
</comment>
<dbReference type="HAMAP" id="MF_00823">
    <property type="entry name" value="AcetylCoA_CT_alpha"/>
    <property type="match status" value="1"/>
</dbReference>
<comment type="similarity">
    <text evidence="17">Belongs to the AccA family.</text>
</comment>
<evidence type="ECO:0000259" key="19">
    <source>
        <dbReference type="PROSITE" id="PS50980"/>
    </source>
</evidence>
<comment type="cofactor">
    <cofactor evidence="18">
        <name>Zn(2+)</name>
        <dbReference type="ChEBI" id="CHEBI:29105"/>
    </cofactor>
    <text evidence="18">Binds 1 zinc ion per subunit.</text>
</comment>
<evidence type="ECO:0000256" key="14">
    <source>
        <dbReference type="ARBA" id="ARBA00023160"/>
    </source>
</evidence>
<comment type="similarity">
    <text evidence="3">In the C-terminal section; belongs to the AccA family.</text>
</comment>
<comment type="function">
    <text evidence="17">Component of the acetyl coenzyme A carboxylase (ACC) complex. First, biotin carboxylase catalyzes the carboxylation of biotin on its carrier protein (BCCP) and then the CO(2) group is transferred by the carboxyltransferase to acetyl-CoA to form malonyl-CoA.</text>
</comment>
<keyword evidence="14 17" id="KW-0275">Fatty acid biosynthesis</keyword>
<keyword evidence="10 18" id="KW-0863">Zinc-finger</keyword>